<evidence type="ECO:0000313" key="3">
    <source>
        <dbReference type="Proteomes" id="UP001338309"/>
    </source>
</evidence>
<name>A0ABQ6PUR5_9BACT</name>
<comment type="caution">
    <text evidence="2">The sequence shown here is derived from an EMBL/GenBank/DDBJ whole genome shotgun (WGS) entry which is preliminary data.</text>
</comment>
<accession>A0ABQ6PUR5</accession>
<protein>
    <recommendedName>
        <fullName evidence="4">Cellulose biosynthesis cyclic di-GMP-binding regulatory protein BcsB</fullName>
    </recommendedName>
</protein>
<keyword evidence="1" id="KW-1133">Transmembrane helix</keyword>
<gene>
    <name evidence="2" type="ORF">Aconfl_43120</name>
</gene>
<keyword evidence="1" id="KW-0812">Transmembrane</keyword>
<organism evidence="2 3">
    <name type="scientific">Algoriphagus confluentis</name>
    <dbReference type="NCBI Taxonomy" id="1697556"/>
    <lineage>
        <taxon>Bacteria</taxon>
        <taxon>Pseudomonadati</taxon>
        <taxon>Bacteroidota</taxon>
        <taxon>Cytophagia</taxon>
        <taxon>Cytophagales</taxon>
        <taxon>Cyclobacteriaceae</taxon>
        <taxon>Algoriphagus</taxon>
    </lineage>
</organism>
<dbReference type="EMBL" id="BTPD01000024">
    <property type="protein sequence ID" value="GMQ31667.1"/>
    <property type="molecule type" value="Genomic_DNA"/>
</dbReference>
<proteinExistence type="predicted"/>
<keyword evidence="1" id="KW-0472">Membrane</keyword>
<sequence length="539" mass="61870">MRPDMKKSLIVILFLWMMVVYLPGRGHAFHFPLRGQSRPAIDTAVFQIPDIPVDFDILGVPESWAQKYPQELLKLSFFLKSKSKPASLLSWTEASQENNRALVYLGETFPKDSLLGNQRFVPFASQGRWVYLKASGDTTQKVHYFFQSGGSFQAGDFAKEMGLATIGESYSQEEYDYQWKKSYPLSELDFPKLSLSANNSPFNKTLPTYLTKGFFKDWKVNLHFTVSNEESTEAYLNFLVNNNLIRTFQVKKEGAYHVEFSIPPMPLSVGSYLTLELVNGNGNSSLSSVIVDLDVEKSQISPSFRNEFPMTFSSFPKNMEGKPLKILIDYELPPAELEALADLILLINQRPDQAYPFYFPELIRVEPTGKLPEIEANFILITRSPQAYLPLVKNQSKLKYTEQGRDFQSDELDKFFQYHSREGLSSMELLALESHRILFIANDPKESQSMKEAVDGLEDEIISNTGNILLADAKHYYFFDIRLKEPTQVGAEKQAQFEQFWKKSRIYITILLMLGLVFLLRYIYFKSQHAKKSIEDARN</sequence>
<evidence type="ECO:0000313" key="2">
    <source>
        <dbReference type="EMBL" id="GMQ31667.1"/>
    </source>
</evidence>
<feature type="transmembrane region" description="Helical" evidence="1">
    <location>
        <begin position="506"/>
        <end position="524"/>
    </location>
</feature>
<dbReference type="Proteomes" id="UP001338309">
    <property type="component" value="Unassembled WGS sequence"/>
</dbReference>
<evidence type="ECO:0008006" key="4">
    <source>
        <dbReference type="Google" id="ProtNLM"/>
    </source>
</evidence>
<keyword evidence="3" id="KW-1185">Reference proteome</keyword>
<evidence type="ECO:0000256" key="1">
    <source>
        <dbReference type="SAM" id="Phobius"/>
    </source>
</evidence>
<reference evidence="2 3" key="1">
    <citation type="submission" date="2023-08" db="EMBL/GenBank/DDBJ databases">
        <title>Draft genome sequence of Algoriphagus confluentis.</title>
        <authorList>
            <person name="Takatani N."/>
            <person name="Hosokawa M."/>
            <person name="Sawabe T."/>
        </authorList>
    </citation>
    <scope>NUCLEOTIDE SEQUENCE [LARGE SCALE GENOMIC DNA]</scope>
    <source>
        <strain evidence="2 3">NBRC 111222</strain>
    </source>
</reference>